<comment type="caution">
    <text evidence="3">The sequence shown here is derived from an EMBL/GenBank/DDBJ whole genome shotgun (WGS) entry which is preliminary data.</text>
</comment>
<dbReference type="GO" id="GO:0016989">
    <property type="term" value="F:sigma factor antagonist activity"/>
    <property type="evidence" value="ECO:0007669"/>
    <property type="project" value="TreeGrafter"/>
</dbReference>
<accession>A0A2T2YCH2</accession>
<feature type="domain" description="Protein FecR C-terminal" evidence="2">
    <location>
        <begin position="276"/>
        <end position="344"/>
    </location>
</feature>
<dbReference type="Gene3D" id="2.60.120.1440">
    <property type="match status" value="1"/>
</dbReference>
<dbReference type="Gene3D" id="3.55.50.30">
    <property type="match status" value="1"/>
</dbReference>
<feature type="domain" description="FecR protein" evidence="1">
    <location>
        <begin position="133"/>
        <end position="218"/>
    </location>
</feature>
<dbReference type="Pfam" id="PF04773">
    <property type="entry name" value="FecR"/>
    <property type="match status" value="1"/>
</dbReference>
<dbReference type="OrthoDB" id="645173at2"/>
<dbReference type="RefSeq" id="WP_106927562.1">
    <property type="nucleotide sequence ID" value="NZ_PYFT01000001.1"/>
</dbReference>
<evidence type="ECO:0000313" key="3">
    <source>
        <dbReference type="EMBL" id="PSR53186.1"/>
    </source>
</evidence>
<dbReference type="EMBL" id="PYFT01000001">
    <property type="protein sequence ID" value="PSR53186.1"/>
    <property type="molecule type" value="Genomic_DNA"/>
</dbReference>
<evidence type="ECO:0000313" key="4">
    <source>
        <dbReference type="Proteomes" id="UP000240357"/>
    </source>
</evidence>
<reference evidence="3 4" key="1">
    <citation type="submission" date="2018-03" db="EMBL/GenBank/DDBJ databases">
        <title>Adhaeribacter sp. HMF7605 Genome sequencing and assembly.</title>
        <authorList>
            <person name="Kang H."/>
            <person name="Kang J."/>
            <person name="Cha I."/>
            <person name="Kim H."/>
            <person name="Joh K."/>
        </authorList>
    </citation>
    <scope>NUCLEOTIDE SEQUENCE [LARGE SCALE GENOMIC DNA]</scope>
    <source>
        <strain evidence="3 4">HMF7605</strain>
    </source>
</reference>
<evidence type="ECO:0008006" key="5">
    <source>
        <dbReference type="Google" id="ProtNLM"/>
    </source>
</evidence>
<dbReference type="Pfam" id="PF16344">
    <property type="entry name" value="FecR_C"/>
    <property type="match status" value="1"/>
</dbReference>
<sequence length="351" mass="40014">MNWNEPEKLEKLLQKYLAGKATPEEEAIIADWYEKINLAQPSHLISTKETEQVKFRNWLALHAKIQQVNYRSVKKDTKPNNFKLSRKATVWVGVGLVVFLIFGLKEYSKKFPGSFSGPEIAYLKQENKTVAPLRVSLSDGTLIWLEPGARLQYPKKFTDSIRKIMLNGKAFLDVARDPQHPFRVLGDAIEVEVLGTSFEVDFNAPKQVTDVLVRTGKVAVTPTVHSLPAFLRFLEPEQESLYLRPNESSRFNATTNTLVKRKIQPNYWAHQVTAAKLVFKETPLTEVIQQLEDQYKVSIRLEKAQLNKCTLTAYFQDQSLEVKLEMICKSIGANYKSADDKFIIFGEGCAE</sequence>
<name>A0A2T2YCH2_9BACT</name>
<proteinExistence type="predicted"/>
<dbReference type="Proteomes" id="UP000240357">
    <property type="component" value="Unassembled WGS sequence"/>
</dbReference>
<protein>
    <recommendedName>
        <fullName evidence="5">Anti-sigma factor</fullName>
    </recommendedName>
</protein>
<evidence type="ECO:0000259" key="2">
    <source>
        <dbReference type="Pfam" id="PF16344"/>
    </source>
</evidence>
<dbReference type="AlphaFoldDB" id="A0A2T2YCH2"/>
<dbReference type="InterPro" id="IPR006860">
    <property type="entry name" value="FecR"/>
</dbReference>
<dbReference type="InterPro" id="IPR012373">
    <property type="entry name" value="Ferrdict_sens_TM"/>
</dbReference>
<dbReference type="InterPro" id="IPR032508">
    <property type="entry name" value="FecR_C"/>
</dbReference>
<dbReference type="PANTHER" id="PTHR30273">
    <property type="entry name" value="PERIPLASMIC SIGNAL SENSOR AND SIGMA FACTOR ACTIVATOR FECR-RELATED"/>
    <property type="match status" value="1"/>
</dbReference>
<dbReference type="PIRSF" id="PIRSF018266">
    <property type="entry name" value="FecR"/>
    <property type="match status" value="1"/>
</dbReference>
<evidence type="ECO:0000259" key="1">
    <source>
        <dbReference type="Pfam" id="PF04773"/>
    </source>
</evidence>
<organism evidence="3 4">
    <name type="scientific">Adhaeribacter arboris</name>
    <dbReference type="NCBI Taxonomy" id="2072846"/>
    <lineage>
        <taxon>Bacteria</taxon>
        <taxon>Pseudomonadati</taxon>
        <taxon>Bacteroidota</taxon>
        <taxon>Cytophagia</taxon>
        <taxon>Cytophagales</taxon>
        <taxon>Hymenobacteraceae</taxon>
        <taxon>Adhaeribacter</taxon>
    </lineage>
</organism>
<keyword evidence="4" id="KW-1185">Reference proteome</keyword>
<gene>
    <name evidence="3" type="ORF">AHMF7605_06410</name>
</gene>
<dbReference type="PANTHER" id="PTHR30273:SF2">
    <property type="entry name" value="PROTEIN FECR"/>
    <property type="match status" value="1"/>
</dbReference>